<dbReference type="KEGG" id="vg:22109796"/>
<reference evidence="1 2" key="1">
    <citation type="submission" date="2014-07" db="EMBL/GenBank/DDBJ databases">
        <title>Isolation and characterization of Rhizobium leguminosarum phages from western Canadian soils and complete genome sequences of rhizobiophages vB_RleS_L338C and vB_RleM_P10VF.</title>
        <authorList>
            <person name="Restrepo-Cordoba M."/>
            <person name="Halmillawewa A.P."/>
            <person name="Perry B."/>
            <person name="Hynes M.F."/>
            <person name="Yost C.K."/>
        </authorList>
    </citation>
    <scope>NUCLEOTIDE SEQUENCE [LARGE SCALE GENOMIC DNA]</scope>
</reference>
<dbReference type="Proteomes" id="UP000204140">
    <property type="component" value="Segment"/>
</dbReference>
<name>A0A076YM27_9CAUD</name>
<dbReference type="GeneID" id="22109796"/>
<keyword evidence="2" id="KW-1185">Reference proteome</keyword>
<dbReference type="RefSeq" id="YP_009099986.1">
    <property type="nucleotide sequence ID" value="NC_025429.1"/>
</dbReference>
<dbReference type="EMBL" id="KM199770">
    <property type="protein sequence ID" value="AIK68460.1"/>
    <property type="molecule type" value="Genomic_DNA"/>
</dbReference>
<evidence type="ECO:0000313" key="1">
    <source>
        <dbReference type="EMBL" id="AIK68460.1"/>
    </source>
</evidence>
<protein>
    <submittedName>
        <fullName evidence="1">Uncharacterized protein</fullName>
    </submittedName>
</protein>
<evidence type="ECO:0000313" key="2">
    <source>
        <dbReference type="Proteomes" id="UP000204140"/>
    </source>
</evidence>
<accession>A0A076YM27</accession>
<proteinExistence type="predicted"/>
<gene>
    <name evidence="1" type="ORF">P10VF_247</name>
</gene>
<sequence length="80" mass="9420">MFTTITLSFGDHSSLTIRTMLSQIKGSYRDLIAHYVYTVGQHEKKVDIRCEGQWHEEIDKQIDDNLATWIAEFKIKFQIE</sequence>
<organism evidence="1 2">
    <name type="scientific">Rhizobium phage vB_RleM_P10VF</name>
    <dbReference type="NCBI Taxonomy" id="1527770"/>
    <lineage>
        <taxon>Viruses</taxon>
        <taxon>Duplodnaviria</taxon>
        <taxon>Heunggongvirae</taxon>
        <taxon>Uroviricota</taxon>
        <taxon>Caudoviricetes</taxon>
        <taxon>Pootjesviridae</taxon>
        <taxon>Innesvirus</taxon>
        <taxon>Innesvirus P10VF</taxon>
    </lineage>
</organism>